<dbReference type="InterPro" id="IPR013320">
    <property type="entry name" value="ConA-like_dom_sf"/>
</dbReference>
<dbReference type="AlphaFoldDB" id="A0A518K870"/>
<dbReference type="RefSeq" id="WP_145111873.1">
    <property type="nucleotide sequence ID" value="NZ_CP036349.1"/>
</dbReference>
<dbReference type="PANTHER" id="PTHR30273:SF2">
    <property type="entry name" value="PROTEIN FECR"/>
    <property type="match status" value="1"/>
</dbReference>
<dbReference type="GO" id="GO:0016989">
    <property type="term" value="F:sigma factor antagonist activity"/>
    <property type="evidence" value="ECO:0007669"/>
    <property type="project" value="TreeGrafter"/>
</dbReference>
<dbReference type="Gene3D" id="2.60.120.200">
    <property type="match status" value="1"/>
</dbReference>
<dbReference type="Pfam" id="PF04773">
    <property type="entry name" value="FecR"/>
    <property type="match status" value="1"/>
</dbReference>
<dbReference type="Gene3D" id="2.60.120.1440">
    <property type="match status" value="1"/>
</dbReference>
<protein>
    <submittedName>
        <fullName evidence="3">FecR protein</fullName>
    </submittedName>
</protein>
<evidence type="ECO:0000259" key="2">
    <source>
        <dbReference type="Pfam" id="PF04773"/>
    </source>
</evidence>
<keyword evidence="1" id="KW-0812">Transmembrane</keyword>
<evidence type="ECO:0000313" key="4">
    <source>
        <dbReference type="Proteomes" id="UP000316426"/>
    </source>
</evidence>
<keyword evidence="4" id="KW-1185">Reference proteome</keyword>
<dbReference type="PANTHER" id="PTHR30273">
    <property type="entry name" value="PERIPLASMIC SIGNAL SENSOR AND SIGMA FACTOR ACTIVATOR FECR-RELATED"/>
    <property type="match status" value="1"/>
</dbReference>
<keyword evidence="1" id="KW-1133">Transmembrane helix</keyword>
<feature type="domain" description="FecR protein" evidence="2">
    <location>
        <begin position="188"/>
        <end position="262"/>
    </location>
</feature>
<dbReference type="Proteomes" id="UP000316426">
    <property type="component" value="Chromosome"/>
</dbReference>
<dbReference type="KEGG" id="bmei:Spa11_21660"/>
<reference evidence="3 4" key="1">
    <citation type="submission" date="2019-02" db="EMBL/GenBank/DDBJ databases">
        <title>Deep-cultivation of Planctomycetes and their phenomic and genomic characterization uncovers novel biology.</title>
        <authorList>
            <person name="Wiegand S."/>
            <person name="Jogler M."/>
            <person name="Boedeker C."/>
            <person name="Pinto D."/>
            <person name="Vollmers J."/>
            <person name="Rivas-Marin E."/>
            <person name="Kohn T."/>
            <person name="Peeters S.H."/>
            <person name="Heuer A."/>
            <person name="Rast P."/>
            <person name="Oberbeckmann S."/>
            <person name="Bunk B."/>
            <person name="Jeske O."/>
            <person name="Meyerdierks A."/>
            <person name="Storesund J.E."/>
            <person name="Kallscheuer N."/>
            <person name="Luecker S."/>
            <person name="Lage O.M."/>
            <person name="Pohl T."/>
            <person name="Merkel B.J."/>
            <person name="Hornburger P."/>
            <person name="Mueller R.-W."/>
            <person name="Bruemmer F."/>
            <person name="Labrenz M."/>
            <person name="Spormann A.M."/>
            <person name="Op den Camp H."/>
            <person name="Overmann J."/>
            <person name="Amann R."/>
            <person name="Jetten M.S.M."/>
            <person name="Mascher T."/>
            <person name="Medema M.H."/>
            <person name="Devos D.P."/>
            <person name="Kaster A.-K."/>
            <person name="Ovreas L."/>
            <person name="Rohde M."/>
            <person name="Galperin M.Y."/>
            <person name="Jogler C."/>
        </authorList>
    </citation>
    <scope>NUCLEOTIDE SEQUENCE [LARGE SCALE GENOMIC DNA]</scope>
    <source>
        <strain evidence="3 4">Spa11</strain>
    </source>
</reference>
<keyword evidence="1" id="KW-0472">Membrane</keyword>
<proteinExistence type="predicted"/>
<dbReference type="SUPFAM" id="SSF49899">
    <property type="entry name" value="Concanavalin A-like lectins/glucanases"/>
    <property type="match status" value="1"/>
</dbReference>
<name>A0A518K870_9BACT</name>
<organism evidence="3 4">
    <name type="scientific">Botrimarina mediterranea</name>
    <dbReference type="NCBI Taxonomy" id="2528022"/>
    <lineage>
        <taxon>Bacteria</taxon>
        <taxon>Pseudomonadati</taxon>
        <taxon>Planctomycetota</taxon>
        <taxon>Planctomycetia</taxon>
        <taxon>Pirellulales</taxon>
        <taxon>Lacipirellulaceae</taxon>
        <taxon>Botrimarina</taxon>
    </lineage>
</organism>
<gene>
    <name evidence="3" type="ORF">Spa11_21660</name>
</gene>
<evidence type="ECO:0000256" key="1">
    <source>
        <dbReference type="SAM" id="Phobius"/>
    </source>
</evidence>
<dbReference type="EMBL" id="CP036349">
    <property type="protein sequence ID" value="QDV73967.1"/>
    <property type="molecule type" value="Genomic_DNA"/>
</dbReference>
<evidence type="ECO:0000313" key="3">
    <source>
        <dbReference type="EMBL" id="QDV73967.1"/>
    </source>
</evidence>
<dbReference type="Pfam" id="PF13385">
    <property type="entry name" value="Laminin_G_3"/>
    <property type="match status" value="1"/>
</dbReference>
<sequence>MDRKVLRLIDDLIENRLSAADAAALERMLREEPEVRAAYLELMGVHRDLVSLESPVRPFSREELRTIKAVEDCVGEFDSAHPQNPAATVRPPSARGGLRLDRFKYGALGLLLGTAASALVALTLATPDADGPVAPVAQAAPAANVVAKVIRKIDCDWETERWSAAPSSQIEAGQQINLAAGLLVLEYNSGVELTLNGPATFVATSDKSAQLLSGQLSARVPVKGRGFTVETHAGDFVDLGTEFGMIVTEEGSVETHVFKGEVVAKPTSVGSEAAKSVLLQTGVAWARGSSSDQGGKVGARPELFVRSLATDRTFAGDKPAVSDRLVLWLDAANRLQLDQNRSVSAWGDQLCDANASPNDAWQVVAEKRPVWIKKGPNGRPALRFDGHKGLVTEPLRLGSYHTSAVVFRVNRKLATKLIAERDEYQHLGVQLLNLNGPPHTVLQVNDDARVEARIHRGWLREFSDPVDSGYTISHAPLSDGTHVVLYVYDSANSLSQLYIDGELAAESYDAPELSATETPRYIGSHFEREGFGFAGDISEVMVYDAALSPDEAIAMSHWLAAKHQAPLNVSVQAAN</sequence>
<feature type="transmembrane region" description="Helical" evidence="1">
    <location>
        <begin position="105"/>
        <end position="125"/>
    </location>
</feature>
<dbReference type="InterPro" id="IPR006860">
    <property type="entry name" value="FecR"/>
</dbReference>
<dbReference type="InterPro" id="IPR012373">
    <property type="entry name" value="Ferrdict_sens_TM"/>
</dbReference>
<accession>A0A518K870</accession>